<accession>A0ABX0RBZ9</accession>
<dbReference type="RefSeq" id="WP_167015805.1">
    <property type="nucleotide sequence ID" value="NZ_VWXF01000006.1"/>
</dbReference>
<gene>
    <name evidence="1" type="ORF">F3J40_14880</name>
</gene>
<dbReference type="EMBL" id="VWXF01000006">
    <property type="protein sequence ID" value="NIF22880.1"/>
    <property type="molecule type" value="Genomic_DNA"/>
</dbReference>
<keyword evidence="2" id="KW-1185">Reference proteome</keyword>
<dbReference type="Proteomes" id="UP001515683">
    <property type="component" value="Unassembled WGS sequence"/>
</dbReference>
<protein>
    <submittedName>
        <fullName evidence="1">Uncharacterized protein</fullName>
    </submittedName>
</protein>
<evidence type="ECO:0000313" key="2">
    <source>
        <dbReference type="Proteomes" id="UP001515683"/>
    </source>
</evidence>
<organism evidence="1 2">
    <name type="scientific">Candidatus Pantoea multigeneris</name>
    <dbReference type="NCBI Taxonomy" id="2608357"/>
    <lineage>
        <taxon>Bacteria</taxon>
        <taxon>Pseudomonadati</taxon>
        <taxon>Pseudomonadota</taxon>
        <taxon>Gammaproteobacteria</taxon>
        <taxon>Enterobacterales</taxon>
        <taxon>Erwiniaceae</taxon>
        <taxon>Pantoea</taxon>
    </lineage>
</organism>
<sequence>MSQTYRIDYSQASEDVLFIAANEQRTLFYYCAEKPKIKTNAANQPEIALNIYRNSQQQETVFYAMLSLQCQLECTLQQAQAAAALLDIPADAILLPLQATDCHATLDISGFLEPKIFQAVQNSAQYCYMAVKFPQASDIEIFSALLADPATTPLAVSYKIDYLQQLPPSIFELQAEWQQVYEYLEQHVGFNLLFFKTDIENISSRLITEQKVVIKTRIVDPDTVIEQAGKELTQILLAEFFSPVFSEPTAQSPDRIGFYLQKTVQHDYSHRQLSARLEEYSAVKRSIYPQALLAEMVAGSDYQPNKVIRKQEIHDDFFTQRKVTFHLLDSELDSNILLLLVNITYGEIHQNVYFTAEDSLSKTFSAPAIIDEETGRTYWPVQYSFTLYFQSAIAGISQIHSDVYTTTLEEAWIDAASLYSRYNFTLLAEPDFNWQWYEKITLELTCVASNEEQKSTGNSLILTSQQPEAGWSVLLPGIDNFQFNLAARYQRAAGLPHLPATVSYPIGQQAILSSRLYPQRCLLVSASADWQKISQILAVVQFPYAGDSSPVLKQTMQFTRLQPDAQLFSADQPDPQHVKITLMVIISYLDAEQPTETYPLCTVADTIDITQRD</sequence>
<comment type="caution">
    <text evidence="1">The sequence shown here is derived from an EMBL/GenBank/DDBJ whole genome shotgun (WGS) entry which is preliminary data.</text>
</comment>
<reference evidence="1 2" key="1">
    <citation type="journal article" date="2019" name="bioRxiv">
        <title>Bacteria contribute to plant secondary compound degradation in a generalist herbivore system.</title>
        <authorList>
            <person name="Francoeur C.B."/>
            <person name="Khadempour L."/>
            <person name="Moreira-Soto R.D."/>
            <person name="Gotting K."/>
            <person name="Book A.J."/>
            <person name="Pinto-Tomas A.A."/>
            <person name="Keefover-Ring K."/>
            <person name="Currie C.R."/>
        </authorList>
    </citation>
    <scope>NUCLEOTIDE SEQUENCE [LARGE SCALE GENOMIC DNA]</scope>
    <source>
        <strain evidence="1">Acro-835</strain>
    </source>
</reference>
<evidence type="ECO:0000313" key="1">
    <source>
        <dbReference type="EMBL" id="NIF22880.1"/>
    </source>
</evidence>
<proteinExistence type="predicted"/>
<name>A0ABX0RBZ9_9GAMM</name>